<dbReference type="Pfam" id="PF13966">
    <property type="entry name" value="zf-RVT"/>
    <property type="match status" value="1"/>
</dbReference>
<comment type="caution">
    <text evidence="2">The sequence shown here is derived from an EMBL/GenBank/DDBJ whole genome shotgun (WGS) entry which is preliminary data.</text>
</comment>
<keyword evidence="2" id="KW-0548">Nucleotidyltransferase</keyword>
<reference evidence="3" key="1">
    <citation type="journal article" date="2019" name="Curr. Biol.">
        <title>Genome Sequence of Striga asiatica Provides Insight into the Evolution of Plant Parasitism.</title>
        <authorList>
            <person name="Yoshida S."/>
            <person name="Kim S."/>
            <person name="Wafula E.K."/>
            <person name="Tanskanen J."/>
            <person name="Kim Y.M."/>
            <person name="Honaas L."/>
            <person name="Yang Z."/>
            <person name="Spallek T."/>
            <person name="Conn C.E."/>
            <person name="Ichihashi Y."/>
            <person name="Cheong K."/>
            <person name="Cui S."/>
            <person name="Der J.P."/>
            <person name="Gundlach H."/>
            <person name="Jiao Y."/>
            <person name="Hori C."/>
            <person name="Ishida J.K."/>
            <person name="Kasahara H."/>
            <person name="Kiba T."/>
            <person name="Kim M.S."/>
            <person name="Koo N."/>
            <person name="Laohavisit A."/>
            <person name="Lee Y.H."/>
            <person name="Lumba S."/>
            <person name="McCourt P."/>
            <person name="Mortimer J.C."/>
            <person name="Mutuku J.M."/>
            <person name="Nomura T."/>
            <person name="Sasaki-Sekimoto Y."/>
            <person name="Seto Y."/>
            <person name="Wang Y."/>
            <person name="Wakatake T."/>
            <person name="Sakakibara H."/>
            <person name="Demura T."/>
            <person name="Yamaguchi S."/>
            <person name="Yoneyama K."/>
            <person name="Manabe R.I."/>
            <person name="Nelson D.C."/>
            <person name="Schulman A.H."/>
            <person name="Timko M.P."/>
            <person name="dePamphilis C.W."/>
            <person name="Choi D."/>
            <person name="Shirasu K."/>
        </authorList>
    </citation>
    <scope>NUCLEOTIDE SEQUENCE [LARGE SCALE GENOMIC DNA]</scope>
    <source>
        <strain evidence="3">cv. UVA1</strain>
    </source>
</reference>
<accession>A0A5A7P6N8</accession>
<feature type="domain" description="Reverse transcriptase zinc-binding" evidence="1">
    <location>
        <begin position="14"/>
        <end position="87"/>
    </location>
</feature>
<dbReference type="OrthoDB" id="1747281at2759"/>
<name>A0A5A7P6N8_STRAF</name>
<evidence type="ECO:0000313" key="3">
    <source>
        <dbReference type="Proteomes" id="UP000325081"/>
    </source>
</evidence>
<dbReference type="GO" id="GO:0003964">
    <property type="term" value="F:RNA-directed DNA polymerase activity"/>
    <property type="evidence" value="ECO:0007669"/>
    <property type="project" value="UniProtKB-KW"/>
</dbReference>
<proteinExistence type="predicted"/>
<keyword evidence="2" id="KW-0695">RNA-directed DNA polymerase</keyword>
<gene>
    <name evidence="2" type="ORF">STAS_03905</name>
</gene>
<evidence type="ECO:0000259" key="1">
    <source>
        <dbReference type="Pfam" id="PF13966"/>
    </source>
</evidence>
<sequence length="124" mass="14495">MFQTHLDTPESSSSKKQLRRMWKVTWALKIKHKLKHFLWRVLHNAIPTSHNLWLRKCQSQQSCRLCGEDSESLEHIFFSCERASLVWKIAPVSWDCCNIADVGFTGWRSRICEAFLLGLTEAFA</sequence>
<protein>
    <submittedName>
        <fullName evidence="2">RNA-directed DNA polymerase (Reversetranscriptase)-related family protein</fullName>
    </submittedName>
</protein>
<organism evidence="2 3">
    <name type="scientific">Striga asiatica</name>
    <name type="common">Asiatic witchweed</name>
    <name type="synonym">Buchnera asiatica</name>
    <dbReference type="NCBI Taxonomy" id="4170"/>
    <lineage>
        <taxon>Eukaryota</taxon>
        <taxon>Viridiplantae</taxon>
        <taxon>Streptophyta</taxon>
        <taxon>Embryophyta</taxon>
        <taxon>Tracheophyta</taxon>
        <taxon>Spermatophyta</taxon>
        <taxon>Magnoliopsida</taxon>
        <taxon>eudicotyledons</taxon>
        <taxon>Gunneridae</taxon>
        <taxon>Pentapetalae</taxon>
        <taxon>asterids</taxon>
        <taxon>lamiids</taxon>
        <taxon>Lamiales</taxon>
        <taxon>Orobanchaceae</taxon>
        <taxon>Buchnereae</taxon>
        <taxon>Striga</taxon>
    </lineage>
</organism>
<dbReference type="EMBL" id="BKCP01002225">
    <property type="protein sequence ID" value="GER28156.1"/>
    <property type="molecule type" value="Genomic_DNA"/>
</dbReference>
<dbReference type="AlphaFoldDB" id="A0A5A7P6N8"/>
<dbReference type="InterPro" id="IPR026960">
    <property type="entry name" value="RVT-Znf"/>
</dbReference>
<keyword evidence="3" id="KW-1185">Reference proteome</keyword>
<evidence type="ECO:0000313" key="2">
    <source>
        <dbReference type="EMBL" id="GER28156.1"/>
    </source>
</evidence>
<keyword evidence="2" id="KW-0808">Transferase</keyword>
<dbReference type="Proteomes" id="UP000325081">
    <property type="component" value="Unassembled WGS sequence"/>
</dbReference>